<dbReference type="PANTHER" id="PTHR35010:SF2">
    <property type="entry name" value="BLL4672 PROTEIN"/>
    <property type="match status" value="1"/>
</dbReference>
<feature type="compositionally biased region" description="Basic and acidic residues" evidence="1">
    <location>
        <begin position="10"/>
        <end position="26"/>
    </location>
</feature>
<dbReference type="InterPro" id="IPR010982">
    <property type="entry name" value="Lambda_DNA-bd_dom_sf"/>
</dbReference>
<dbReference type="Gene3D" id="1.10.260.40">
    <property type="entry name" value="lambda repressor-like DNA-binding domains"/>
    <property type="match status" value="1"/>
</dbReference>
<organism evidence="3 4">
    <name type="scientific">Streptomyces albiaxialis</name>
    <dbReference type="NCBI Taxonomy" id="329523"/>
    <lineage>
        <taxon>Bacteria</taxon>
        <taxon>Bacillati</taxon>
        <taxon>Actinomycetota</taxon>
        <taxon>Actinomycetes</taxon>
        <taxon>Kitasatosporales</taxon>
        <taxon>Streptomycetaceae</taxon>
        <taxon>Streptomyces</taxon>
    </lineage>
</organism>
<keyword evidence="4" id="KW-1185">Reference proteome</keyword>
<gene>
    <name evidence="3" type="ORF">GCM10009801_52120</name>
</gene>
<dbReference type="Proteomes" id="UP001500016">
    <property type="component" value="Unassembled WGS sequence"/>
</dbReference>
<protein>
    <submittedName>
        <fullName evidence="3">Helix-turn-helix transcriptional regulator</fullName>
    </submittedName>
</protein>
<name>A0ABP5HZW1_9ACTN</name>
<dbReference type="PANTHER" id="PTHR35010">
    <property type="entry name" value="BLL4672 PROTEIN-RELATED"/>
    <property type="match status" value="1"/>
</dbReference>
<dbReference type="RefSeq" id="WP_344531717.1">
    <property type="nucleotide sequence ID" value="NZ_BAAAPE010000013.1"/>
</dbReference>
<dbReference type="InterPro" id="IPR001387">
    <property type="entry name" value="Cro/C1-type_HTH"/>
</dbReference>
<evidence type="ECO:0000313" key="4">
    <source>
        <dbReference type="Proteomes" id="UP001500016"/>
    </source>
</evidence>
<evidence type="ECO:0000313" key="3">
    <source>
        <dbReference type="EMBL" id="GAA2088453.1"/>
    </source>
</evidence>
<feature type="domain" description="HTH cro/C1-type" evidence="2">
    <location>
        <begin position="30"/>
        <end position="102"/>
    </location>
</feature>
<dbReference type="SMART" id="SM00530">
    <property type="entry name" value="HTH_XRE"/>
    <property type="match status" value="1"/>
</dbReference>
<dbReference type="Pfam" id="PF13560">
    <property type="entry name" value="HTH_31"/>
    <property type="match status" value="1"/>
</dbReference>
<accession>A0ABP5HZW1</accession>
<feature type="region of interest" description="Disordered" evidence="1">
    <location>
        <begin position="1"/>
        <end position="56"/>
    </location>
</feature>
<dbReference type="EMBL" id="BAAAPE010000013">
    <property type="protein sequence ID" value="GAA2088453.1"/>
    <property type="molecule type" value="Genomic_DNA"/>
</dbReference>
<dbReference type="Gene3D" id="3.30.450.180">
    <property type="match status" value="1"/>
</dbReference>
<sequence>MSASAPESPPESRPETPAADRVRRSELAAFLRSRRERITPEQAGLPRGPRRRTPGLRREEVAHLSTVGVTWYTWLEQGRDIHVSAQVLDALSRALMLDTSERAHLFALAGTADPMPTDDTTVLPPGVRKMLRQLEPFPACVQNARYDILAYNRVYGRLLGDLDAHPPSDRNCMWLAFTDPDWGAGMPDRDETVRLMAARFRARMAEHLAEPAWKALLKRLQAWPEFRDVWQRHEVARAVDKSKRFLNPHVGMLHFTYHGLWLNPVEGARMGVYVPVDEQSQERVERLHALVTRDEAAVDGELKVGPRTEAGTGLGALALAVAGFEDRPAADSGG</sequence>
<reference evidence="4" key="1">
    <citation type="journal article" date="2019" name="Int. J. Syst. Evol. Microbiol.">
        <title>The Global Catalogue of Microorganisms (GCM) 10K type strain sequencing project: providing services to taxonomists for standard genome sequencing and annotation.</title>
        <authorList>
            <consortium name="The Broad Institute Genomics Platform"/>
            <consortium name="The Broad Institute Genome Sequencing Center for Infectious Disease"/>
            <person name="Wu L."/>
            <person name="Ma J."/>
        </authorList>
    </citation>
    <scope>NUCLEOTIDE SEQUENCE [LARGE SCALE GENOMIC DNA]</scope>
    <source>
        <strain evidence="4">JCM 15478</strain>
    </source>
</reference>
<dbReference type="InterPro" id="IPR041413">
    <property type="entry name" value="MLTR_LBD"/>
</dbReference>
<dbReference type="CDD" id="cd00093">
    <property type="entry name" value="HTH_XRE"/>
    <property type="match status" value="1"/>
</dbReference>
<evidence type="ECO:0000259" key="2">
    <source>
        <dbReference type="SMART" id="SM00530"/>
    </source>
</evidence>
<comment type="caution">
    <text evidence="3">The sequence shown here is derived from an EMBL/GenBank/DDBJ whole genome shotgun (WGS) entry which is preliminary data.</text>
</comment>
<dbReference type="Pfam" id="PF17765">
    <property type="entry name" value="MLTR_LBD"/>
    <property type="match status" value="1"/>
</dbReference>
<evidence type="ECO:0000256" key="1">
    <source>
        <dbReference type="SAM" id="MobiDB-lite"/>
    </source>
</evidence>
<proteinExistence type="predicted"/>